<organism evidence="2 3">
    <name type="scientific">Streptosporangium canum</name>
    <dbReference type="NCBI Taxonomy" id="324952"/>
    <lineage>
        <taxon>Bacteria</taxon>
        <taxon>Bacillati</taxon>
        <taxon>Actinomycetota</taxon>
        <taxon>Actinomycetes</taxon>
        <taxon>Streptosporangiales</taxon>
        <taxon>Streptosporangiaceae</taxon>
        <taxon>Streptosporangium</taxon>
    </lineage>
</organism>
<protein>
    <submittedName>
        <fullName evidence="2">Uncharacterized protein</fullName>
    </submittedName>
</protein>
<dbReference type="EMBL" id="FOQY01000006">
    <property type="protein sequence ID" value="SFJ00836.1"/>
    <property type="molecule type" value="Genomic_DNA"/>
</dbReference>
<gene>
    <name evidence="2" type="ORF">SAMN05216275_10621</name>
</gene>
<reference evidence="3" key="1">
    <citation type="submission" date="2016-10" db="EMBL/GenBank/DDBJ databases">
        <authorList>
            <person name="Varghese N."/>
            <person name="Submissions S."/>
        </authorList>
    </citation>
    <scope>NUCLEOTIDE SEQUENCE [LARGE SCALE GENOMIC DNA]</scope>
    <source>
        <strain evidence="3">CGMCC 4.2126</strain>
    </source>
</reference>
<dbReference type="AlphaFoldDB" id="A0A1I3MW01"/>
<evidence type="ECO:0000313" key="2">
    <source>
        <dbReference type="EMBL" id="SFJ00836.1"/>
    </source>
</evidence>
<name>A0A1I3MW01_9ACTN</name>
<feature type="transmembrane region" description="Helical" evidence="1">
    <location>
        <begin position="56"/>
        <end position="75"/>
    </location>
</feature>
<keyword evidence="1" id="KW-0812">Transmembrane</keyword>
<evidence type="ECO:0000256" key="1">
    <source>
        <dbReference type="SAM" id="Phobius"/>
    </source>
</evidence>
<proteinExistence type="predicted"/>
<evidence type="ECO:0000313" key="3">
    <source>
        <dbReference type="Proteomes" id="UP000199111"/>
    </source>
</evidence>
<accession>A0A1I3MW01</accession>
<sequence>MIGRAACKVLTTALTSAYWADERAGHVGLGVWVATPELRHQVDAKYGRGLVVLEGFLAPSVLLLAVFVPLATRLYKKVVSR</sequence>
<keyword evidence="3" id="KW-1185">Reference proteome</keyword>
<dbReference type="Proteomes" id="UP000199111">
    <property type="component" value="Unassembled WGS sequence"/>
</dbReference>
<keyword evidence="1" id="KW-0472">Membrane</keyword>
<keyword evidence="1" id="KW-1133">Transmembrane helix</keyword>